<protein>
    <submittedName>
        <fullName evidence="8">Thermosome subunit alpha</fullName>
    </submittedName>
</protein>
<comment type="caution">
    <text evidence="8">The sequence shown here is derived from an EMBL/GenBank/DDBJ whole genome shotgun (WGS) entry which is preliminary data.</text>
</comment>
<comment type="similarity">
    <text evidence="1">Belongs to the TCP-1 chaperonin family.</text>
</comment>
<keyword evidence="6" id="KW-0143">Chaperone</keyword>
<evidence type="ECO:0000313" key="9">
    <source>
        <dbReference type="Proteomes" id="UP001431209"/>
    </source>
</evidence>
<name>A0AAW2ZF99_9EUKA</name>
<dbReference type="InterPro" id="IPR027410">
    <property type="entry name" value="TCP-1-like_intermed_sf"/>
</dbReference>
<evidence type="ECO:0000256" key="3">
    <source>
        <dbReference type="ARBA" id="ARBA00022840"/>
    </source>
</evidence>
<evidence type="ECO:0000256" key="1">
    <source>
        <dbReference type="ARBA" id="ARBA00008020"/>
    </source>
</evidence>
<sequence>MKFYDQEQRRYQQNGCESCNHICDNFVHSSYGPSGAFKMIQTPGGRLTITTSIQRIFLALQNRQQEKQDFDFHPVAQILMKSAQAHSQIHVGDNCGSFIMLATSFLNEIIKSQQASDYSAQLVCESITFIENEVIKNHLNNLLHKISQAVKGQSGDTLLLSYVIQTQLVSNVNKKISKCLSDLLLTFILNKHGSTTVDIKKNLIDLMHFYDECVVTASGAAVQSSQLVKGLLLENTKALSFMPSEIWSPTLFVMTFSSSEDYEEETEQDVTLTFDVSKMGGMNKIKELNVNQMISFVQLLNYYKIRLVIVKGGRFDPELLRIMSQSRILCVQNISENEMDLLCKECKVEPMVIKIVNSVIDGIVTQLHLTVPDVIDSHHLTVIKNVKEVPIGVGRSIIHITPEDSSFHSILLRGPIDDISNEYRNLLKRVVVNLNYQVCEELGRNMNVDFELSYLPGAGAIEATLSSLFDKLSRDVENSHVTNFVLQALSNSYRSLCMQLISNNIGSNQPKRAILEQFRELCHVQVTSLTAGHVSLKDAPTLSENDFTFQSAIIDCAECGVLETFSSKYLLLIHVLQTVSQIIRVHCMMPSKKINVVYLLSYHSLCPINPFHLIKVEKSE</sequence>
<keyword evidence="2" id="KW-0547">Nucleotide-binding</keyword>
<dbReference type="InterPro" id="IPR002423">
    <property type="entry name" value="Cpn60/GroEL/TCP-1"/>
</dbReference>
<gene>
    <name evidence="8" type="ORF">AKO1_015244</name>
</gene>
<proteinExistence type="inferred from homology"/>
<dbReference type="InterPro" id="IPR027413">
    <property type="entry name" value="GROEL-like_equatorial_sf"/>
</dbReference>
<evidence type="ECO:0000256" key="7">
    <source>
        <dbReference type="ARBA" id="ARBA00025467"/>
    </source>
</evidence>
<dbReference type="EMBL" id="JAOPGA020001393">
    <property type="protein sequence ID" value="KAL0488034.1"/>
    <property type="molecule type" value="Genomic_DNA"/>
</dbReference>
<organism evidence="8 9">
    <name type="scientific">Acrasis kona</name>
    <dbReference type="NCBI Taxonomy" id="1008807"/>
    <lineage>
        <taxon>Eukaryota</taxon>
        <taxon>Discoba</taxon>
        <taxon>Heterolobosea</taxon>
        <taxon>Tetramitia</taxon>
        <taxon>Eutetramitia</taxon>
        <taxon>Acrasidae</taxon>
        <taxon>Acrasis</taxon>
    </lineage>
</organism>
<keyword evidence="4" id="KW-0809">Transit peptide</keyword>
<evidence type="ECO:0000256" key="5">
    <source>
        <dbReference type="ARBA" id="ARBA00023016"/>
    </source>
</evidence>
<reference evidence="8 9" key="1">
    <citation type="submission" date="2024-03" db="EMBL/GenBank/DDBJ databases">
        <title>The Acrasis kona genome and developmental transcriptomes reveal deep origins of eukaryotic multicellular pathways.</title>
        <authorList>
            <person name="Sheikh S."/>
            <person name="Fu C.-J."/>
            <person name="Brown M.W."/>
            <person name="Baldauf S.L."/>
        </authorList>
    </citation>
    <scope>NUCLEOTIDE SEQUENCE [LARGE SCALE GENOMIC DNA]</scope>
    <source>
        <strain evidence="8 9">ATCC MYA-3509</strain>
    </source>
</reference>
<evidence type="ECO:0000256" key="4">
    <source>
        <dbReference type="ARBA" id="ARBA00022946"/>
    </source>
</evidence>
<dbReference type="GO" id="GO:0005524">
    <property type="term" value="F:ATP binding"/>
    <property type="evidence" value="ECO:0007669"/>
    <property type="project" value="UniProtKB-KW"/>
</dbReference>
<dbReference type="Pfam" id="PF00118">
    <property type="entry name" value="Cpn60_TCP1"/>
    <property type="match status" value="1"/>
</dbReference>
<dbReference type="InterPro" id="IPR017998">
    <property type="entry name" value="Chaperone_TCP-1"/>
</dbReference>
<dbReference type="AlphaFoldDB" id="A0AAW2ZF99"/>
<dbReference type="Gene3D" id="1.10.560.10">
    <property type="entry name" value="GroEL-like equatorial domain"/>
    <property type="match status" value="1"/>
</dbReference>
<dbReference type="InterPro" id="IPR027409">
    <property type="entry name" value="GroEL-like_apical_dom_sf"/>
</dbReference>
<dbReference type="SUPFAM" id="SSF52029">
    <property type="entry name" value="GroEL apical domain-like"/>
    <property type="match status" value="1"/>
</dbReference>
<keyword evidence="5" id="KW-0346">Stress response</keyword>
<dbReference type="Gene3D" id="3.30.260.10">
    <property type="entry name" value="TCP-1-like chaperonin intermediate domain"/>
    <property type="match status" value="1"/>
</dbReference>
<comment type="function">
    <text evidence="7">Implicated in mitochondrial protein import and macromolecular assembly. May facilitate the correct folding of imported proteins. May also prevent misfolding and promote the refolding and proper assembly of unfolded polypeptides generated under stress conditions in the mitochondrial matrix.</text>
</comment>
<dbReference type="PANTHER" id="PTHR11353">
    <property type="entry name" value="CHAPERONIN"/>
    <property type="match status" value="1"/>
</dbReference>
<dbReference type="GO" id="GO:0140662">
    <property type="term" value="F:ATP-dependent protein folding chaperone"/>
    <property type="evidence" value="ECO:0007669"/>
    <property type="project" value="InterPro"/>
</dbReference>
<evidence type="ECO:0000313" key="8">
    <source>
        <dbReference type="EMBL" id="KAL0488034.1"/>
    </source>
</evidence>
<dbReference type="SUPFAM" id="SSF48592">
    <property type="entry name" value="GroEL equatorial domain-like"/>
    <property type="match status" value="1"/>
</dbReference>
<keyword evidence="9" id="KW-1185">Reference proteome</keyword>
<accession>A0AAW2ZF99</accession>
<dbReference type="Gene3D" id="3.50.7.10">
    <property type="entry name" value="GroEL"/>
    <property type="match status" value="1"/>
</dbReference>
<evidence type="ECO:0000256" key="2">
    <source>
        <dbReference type="ARBA" id="ARBA00022741"/>
    </source>
</evidence>
<dbReference type="Proteomes" id="UP001431209">
    <property type="component" value="Unassembled WGS sequence"/>
</dbReference>
<keyword evidence="3" id="KW-0067">ATP-binding</keyword>
<evidence type="ECO:0000256" key="6">
    <source>
        <dbReference type="ARBA" id="ARBA00023186"/>
    </source>
</evidence>